<evidence type="ECO:0000313" key="1">
    <source>
        <dbReference type="EMBL" id="KAH8704991.1"/>
    </source>
</evidence>
<accession>A0AAD4L1P3</accession>
<comment type="caution">
    <text evidence="1">The sequence shown here is derived from an EMBL/GenBank/DDBJ whole genome shotgun (WGS) entry which is preliminary data.</text>
</comment>
<dbReference type="AlphaFoldDB" id="A0AAD4L1P3"/>
<protein>
    <submittedName>
        <fullName evidence="1">Uncharacterized protein</fullName>
    </submittedName>
</protein>
<dbReference type="GeneID" id="70243719"/>
<organism evidence="1 2">
    <name type="scientific">Talaromyces proteolyticus</name>
    <dbReference type="NCBI Taxonomy" id="1131652"/>
    <lineage>
        <taxon>Eukaryota</taxon>
        <taxon>Fungi</taxon>
        <taxon>Dikarya</taxon>
        <taxon>Ascomycota</taxon>
        <taxon>Pezizomycotina</taxon>
        <taxon>Eurotiomycetes</taxon>
        <taxon>Eurotiomycetidae</taxon>
        <taxon>Eurotiales</taxon>
        <taxon>Trichocomaceae</taxon>
        <taxon>Talaromyces</taxon>
        <taxon>Talaromyces sect. Bacilispori</taxon>
    </lineage>
</organism>
<keyword evidence="2" id="KW-1185">Reference proteome</keyword>
<proteinExistence type="predicted"/>
<sequence length="296" mass="34406">MAPRRFEKVPGSETKWKQVVNDAHLWEKTLQVFNNFQSASKLTQDQFLLFRTIVLKRGTSFDPAKFNIQQEHQQARALLNASTNFQSYKADIRNRTFVGQGEFGLLRKQQREVLEYDSSDEDKLTRIDETPVNATFINLLQAISEIPATPTSHWRHSKMEFVADFRHGRKYTAITDGQLQDNQNHAIKAIIECKKDVRKENIVATDMQEAAEIVAWIKCYPKPEHQRILVSQDNTEIYVTFATYDDRWLRHLRCGVRKFDGLMHMYQHSPWDLEDEQDVDDVAAILLAIALMPTPP</sequence>
<evidence type="ECO:0000313" key="2">
    <source>
        <dbReference type="Proteomes" id="UP001201262"/>
    </source>
</evidence>
<dbReference type="RefSeq" id="XP_046077612.1">
    <property type="nucleotide sequence ID" value="XM_046213432.1"/>
</dbReference>
<dbReference type="EMBL" id="JAJTJA010000001">
    <property type="protein sequence ID" value="KAH8704991.1"/>
    <property type="molecule type" value="Genomic_DNA"/>
</dbReference>
<reference evidence="1" key="1">
    <citation type="submission" date="2021-12" db="EMBL/GenBank/DDBJ databases">
        <title>Convergent genome expansion in fungi linked to evolution of root-endophyte symbiosis.</title>
        <authorList>
            <consortium name="DOE Joint Genome Institute"/>
            <person name="Ke Y.-H."/>
            <person name="Bonito G."/>
            <person name="Liao H.-L."/>
            <person name="Looney B."/>
            <person name="Rojas-Flechas A."/>
            <person name="Nash J."/>
            <person name="Hameed K."/>
            <person name="Schadt C."/>
            <person name="Martin F."/>
            <person name="Crous P.W."/>
            <person name="Miettinen O."/>
            <person name="Magnuson J.K."/>
            <person name="Labbe J."/>
            <person name="Jacobson D."/>
            <person name="Doktycz M.J."/>
            <person name="Veneault-Fourrey C."/>
            <person name="Kuo A."/>
            <person name="Mondo S."/>
            <person name="Calhoun S."/>
            <person name="Riley R."/>
            <person name="Ohm R."/>
            <person name="LaButti K."/>
            <person name="Andreopoulos B."/>
            <person name="Pangilinan J."/>
            <person name="Nolan M."/>
            <person name="Tritt A."/>
            <person name="Clum A."/>
            <person name="Lipzen A."/>
            <person name="Daum C."/>
            <person name="Barry K."/>
            <person name="Grigoriev I.V."/>
            <person name="Vilgalys R."/>
        </authorList>
    </citation>
    <scope>NUCLEOTIDE SEQUENCE</scope>
    <source>
        <strain evidence="1">PMI_201</strain>
    </source>
</reference>
<name>A0AAD4L1P3_9EURO</name>
<dbReference type="Proteomes" id="UP001201262">
    <property type="component" value="Unassembled WGS sequence"/>
</dbReference>
<gene>
    <name evidence="1" type="ORF">BGW36DRAFT_353421</name>
</gene>